<keyword evidence="3" id="KW-1185">Reference proteome</keyword>
<dbReference type="Proteomes" id="UP000230002">
    <property type="component" value="Unassembled WGS sequence"/>
</dbReference>
<gene>
    <name evidence="2" type="ORF">GSI_02086</name>
</gene>
<evidence type="ECO:0000313" key="2">
    <source>
        <dbReference type="EMBL" id="PIL35360.1"/>
    </source>
</evidence>
<comment type="caution">
    <text evidence="2">The sequence shown here is derived from an EMBL/GenBank/DDBJ whole genome shotgun (WGS) entry which is preliminary data.</text>
</comment>
<sequence>MRHEDPLPVRRSGLATKRDGLGAMPYTLCVFFDRPGEVGGGRECSSNAATREATFPTVVLRAGGGRWTSAEVIVVGDITYPSPGGASDSPESSGMTRERGAGSCELAACSYELDDADVLDRLLYEPCNDRGPCSTMSIVRPIWSISAESAVLEVCNDVADRP</sequence>
<evidence type="ECO:0000313" key="3">
    <source>
        <dbReference type="Proteomes" id="UP000230002"/>
    </source>
</evidence>
<protein>
    <submittedName>
        <fullName evidence="2">Uncharacterized protein</fullName>
    </submittedName>
</protein>
<reference evidence="2 3" key="1">
    <citation type="journal article" date="2015" name="Sci. Rep.">
        <title>Chromosome-level genome map provides insights into diverse defense mechanisms in the medicinal fungus Ganoderma sinense.</title>
        <authorList>
            <person name="Zhu Y."/>
            <person name="Xu J."/>
            <person name="Sun C."/>
            <person name="Zhou S."/>
            <person name="Xu H."/>
            <person name="Nelson D.R."/>
            <person name="Qian J."/>
            <person name="Song J."/>
            <person name="Luo H."/>
            <person name="Xiang L."/>
            <person name="Li Y."/>
            <person name="Xu Z."/>
            <person name="Ji A."/>
            <person name="Wang L."/>
            <person name="Lu S."/>
            <person name="Hayward A."/>
            <person name="Sun W."/>
            <person name="Li X."/>
            <person name="Schwartz D.C."/>
            <person name="Wang Y."/>
            <person name="Chen S."/>
        </authorList>
    </citation>
    <scope>NUCLEOTIDE SEQUENCE [LARGE SCALE GENOMIC DNA]</scope>
    <source>
        <strain evidence="2 3">ZZ0214-1</strain>
    </source>
</reference>
<name>A0A2G8SNN0_9APHY</name>
<dbReference type="EMBL" id="AYKW01000003">
    <property type="protein sequence ID" value="PIL35360.1"/>
    <property type="molecule type" value="Genomic_DNA"/>
</dbReference>
<organism evidence="2 3">
    <name type="scientific">Ganoderma sinense ZZ0214-1</name>
    <dbReference type="NCBI Taxonomy" id="1077348"/>
    <lineage>
        <taxon>Eukaryota</taxon>
        <taxon>Fungi</taxon>
        <taxon>Dikarya</taxon>
        <taxon>Basidiomycota</taxon>
        <taxon>Agaricomycotina</taxon>
        <taxon>Agaricomycetes</taxon>
        <taxon>Polyporales</taxon>
        <taxon>Polyporaceae</taxon>
        <taxon>Ganoderma</taxon>
    </lineage>
</organism>
<accession>A0A2G8SNN0</accession>
<feature type="region of interest" description="Disordered" evidence="1">
    <location>
        <begin position="80"/>
        <end position="99"/>
    </location>
</feature>
<proteinExistence type="predicted"/>
<evidence type="ECO:0000256" key="1">
    <source>
        <dbReference type="SAM" id="MobiDB-lite"/>
    </source>
</evidence>
<dbReference type="AlphaFoldDB" id="A0A2G8SNN0"/>